<reference evidence="1" key="1">
    <citation type="journal article" date="2021" name="Proc. Natl. Acad. Sci. U.S.A.">
        <title>Three genomes in the algal genus Volvox reveal the fate of a haploid sex-determining region after a transition to homothallism.</title>
        <authorList>
            <person name="Yamamoto K."/>
            <person name="Hamaji T."/>
            <person name="Kawai-Toyooka H."/>
            <person name="Matsuzaki R."/>
            <person name="Takahashi F."/>
            <person name="Nishimura Y."/>
            <person name="Kawachi M."/>
            <person name="Noguchi H."/>
            <person name="Minakuchi Y."/>
            <person name="Umen J.G."/>
            <person name="Toyoda A."/>
            <person name="Nozaki H."/>
        </authorList>
    </citation>
    <scope>NUCLEOTIDE SEQUENCE</scope>
    <source>
        <strain evidence="1">NIES-3780</strain>
    </source>
</reference>
<accession>A0A8J4AZC1</accession>
<name>A0A8J4AZC1_9CHLO</name>
<evidence type="ECO:0000313" key="2">
    <source>
        <dbReference type="Proteomes" id="UP000747399"/>
    </source>
</evidence>
<protein>
    <submittedName>
        <fullName evidence="1">Uncharacterized protein</fullName>
    </submittedName>
</protein>
<keyword evidence="2" id="KW-1185">Reference proteome</keyword>
<evidence type="ECO:0000313" key="1">
    <source>
        <dbReference type="EMBL" id="GIL50312.1"/>
    </source>
</evidence>
<comment type="caution">
    <text evidence="1">The sequence shown here is derived from an EMBL/GenBank/DDBJ whole genome shotgun (WGS) entry which is preliminary data.</text>
</comment>
<organism evidence="1 2">
    <name type="scientific">Volvox africanus</name>
    <dbReference type="NCBI Taxonomy" id="51714"/>
    <lineage>
        <taxon>Eukaryota</taxon>
        <taxon>Viridiplantae</taxon>
        <taxon>Chlorophyta</taxon>
        <taxon>core chlorophytes</taxon>
        <taxon>Chlorophyceae</taxon>
        <taxon>CS clade</taxon>
        <taxon>Chlamydomonadales</taxon>
        <taxon>Volvocaceae</taxon>
        <taxon>Volvox</taxon>
    </lineage>
</organism>
<dbReference type="Proteomes" id="UP000747399">
    <property type="component" value="Unassembled WGS sequence"/>
</dbReference>
<gene>
    <name evidence="1" type="ORF">Vafri_6519</name>
</gene>
<dbReference type="AlphaFoldDB" id="A0A8J4AZC1"/>
<sequence length="210" mass="23148">MEKVMALTKQTENVQNWQKKANFAIEDEVNSCIHSYYEAQGYAVAPLAPGARSAGLAMLSPKIPAKGQSVQHLYSFDGAYYLTREADELVVLGEVKHSLDMQDVQTFKRNVALFTKRLSRIWDGTLPTGSPAFNAQNDALRRYLDAQIKAFVGTVHVQPAALAAAAKEGYDIMVPGGARFELKSADEANELAKKWLDTAPSHVELEEDEC</sequence>
<dbReference type="EMBL" id="BNCO01000008">
    <property type="protein sequence ID" value="GIL50312.1"/>
    <property type="molecule type" value="Genomic_DNA"/>
</dbReference>
<proteinExistence type="predicted"/>